<name>A0A8B7Z5J4_ACAPL</name>
<dbReference type="PANTHER" id="PTHR13504">
    <property type="entry name" value="FIDO DOMAIN-CONTAINING PROTEIN DDB_G0283145"/>
    <property type="match status" value="1"/>
</dbReference>
<keyword evidence="3" id="KW-1185">Reference proteome</keyword>
<feature type="compositionally biased region" description="Polar residues" evidence="1">
    <location>
        <begin position="231"/>
        <end position="241"/>
    </location>
</feature>
<dbReference type="KEGG" id="aplc:110984322"/>
<reference evidence="4" key="1">
    <citation type="submission" date="2025-08" db="UniProtKB">
        <authorList>
            <consortium name="RefSeq"/>
        </authorList>
    </citation>
    <scope>IDENTIFICATION</scope>
</reference>
<dbReference type="InterPro" id="IPR040198">
    <property type="entry name" value="Fido_containing"/>
</dbReference>
<evidence type="ECO:0000256" key="1">
    <source>
        <dbReference type="SAM" id="MobiDB-lite"/>
    </source>
</evidence>
<evidence type="ECO:0000259" key="2">
    <source>
        <dbReference type="PROSITE" id="PS51459"/>
    </source>
</evidence>
<dbReference type="PANTHER" id="PTHR13504:SF38">
    <property type="entry name" value="FIDO DOMAIN-CONTAINING PROTEIN"/>
    <property type="match status" value="1"/>
</dbReference>
<dbReference type="OrthoDB" id="5952475at2759"/>
<dbReference type="OMA" id="RNDYLES"/>
<evidence type="ECO:0000313" key="4">
    <source>
        <dbReference type="RefSeq" id="XP_022100065.1"/>
    </source>
</evidence>
<dbReference type="Pfam" id="PF02661">
    <property type="entry name" value="Fic"/>
    <property type="match status" value="1"/>
</dbReference>
<dbReference type="InterPro" id="IPR036597">
    <property type="entry name" value="Fido-like_dom_sf"/>
</dbReference>
<organism evidence="3 4">
    <name type="scientific">Acanthaster planci</name>
    <name type="common">Crown-of-thorns starfish</name>
    <dbReference type="NCBI Taxonomy" id="133434"/>
    <lineage>
        <taxon>Eukaryota</taxon>
        <taxon>Metazoa</taxon>
        <taxon>Echinodermata</taxon>
        <taxon>Eleutherozoa</taxon>
        <taxon>Asterozoa</taxon>
        <taxon>Asteroidea</taxon>
        <taxon>Valvatacea</taxon>
        <taxon>Valvatida</taxon>
        <taxon>Acanthasteridae</taxon>
        <taxon>Acanthaster</taxon>
    </lineage>
</organism>
<dbReference type="Proteomes" id="UP000694845">
    <property type="component" value="Unplaced"/>
</dbReference>
<feature type="region of interest" description="Disordered" evidence="1">
    <location>
        <begin position="214"/>
        <end position="241"/>
    </location>
</feature>
<dbReference type="InterPro" id="IPR003812">
    <property type="entry name" value="Fido"/>
</dbReference>
<evidence type="ECO:0000313" key="3">
    <source>
        <dbReference type="Proteomes" id="UP000694845"/>
    </source>
</evidence>
<proteinExistence type="predicted"/>
<feature type="compositionally biased region" description="Polar residues" evidence="1">
    <location>
        <begin position="214"/>
        <end position="224"/>
    </location>
</feature>
<dbReference type="GeneID" id="110984322"/>
<accession>A0A8B7Z5J4</accession>
<dbReference type="AlphaFoldDB" id="A0A8B7Z5J4"/>
<protein>
    <submittedName>
        <fullName evidence="4">Uncharacterized protein LOC110984322</fullName>
    </submittedName>
</protein>
<dbReference type="SUPFAM" id="SSF140931">
    <property type="entry name" value="Fic-like"/>
    <property type="match status" value="1"/>
</dbReference>
<feature type="region of interest" description="Disordered" evidence="1">
    <location>
        <begin position="348"/>
        <end position="383"/>
    </location>
</feature>
<dbReference type="RefSeq" id="XP_022100065.1">
    <property type="nucleotide sequence ID" value="XM_022244373.1"/>
</dbReference>
<gene>
    <name evidence="4" type="primary">LOC110984322</name>
</gene>
<sequence>MASAQESQRTRRRHCSEVGDLIKFRPEENPKWRKEEDNVPPLDDMVREIVGFQAKWNLMKEKCNADVGSVQRQFLDKFIFHCNKEEDHGCDTLEDTQECLASKKDYSDLSDKEKETVDLKNAYEYLLDVKEKEKDTKSHGMIEESMLRGAHKIILKSAPKNPHLTELGQYSDKQRYTTYKGEIHEYQMPDDMHRVVNNILDRFNSLFEESQSRLAKSNSQGSQTDEADAISQGSQTDEAEDSQQLFDNTFKLLKTCSWLVFEMLDLHPFGDGNGRLCRLLCSYVLSTCTPFPTPIYNIWSTSSKDDYKDALVEARKTEGRHPRALATMIIECSWYGWKEFLKHFPEVDTDEKPGNDASCPDIPEQERHSLEVEDSSLASVMSM</sequence>
<dbReference type="PROSITE" id="PS51459">
    <property type="entry name" value="FIDO"/>
    <property type="match status" value="1"/>
</dbReference>
<feature type="domain" description="Fido" evidence="2">
    <location>
        <begin position="142"/>
        <end position="331"/>
    </location>
</feature>
<dbReference type="Gene3D" id="1.10.3290.10">
    <property type="entry name" value="Fido-like domain"/>
    <property type="match status" value="1"/>
</dbReference>